<keyword evidence="11" id="KW-0256">Endoplasmic reticulum</keyword>
<keyword evidence="8" id="KW-0808">Transferase</keyword>
<feature type="compositionally biased region" description="Polar residues" evidence="21">
    <location>
        <begin position="1116"/>
        <end position="1129"/>
    </location>
</feature>
<reference evidence="24" key="1">
    <citation type="submission" date="2020-01" db="EMBL/GenBank/DDBJ databases">
        <authorList>
            <person name="Feng Z.H.Z."/>
        </authorList>
    </citation>
    <scope>NUCLEOTIDE SEQUENCE</scope>
    <source>
        <strain evidence="24">CBS107.38</strain>
    </source>
</reference>
<evidence type="ECO:0000256" key="20">
    <source>
        <dbReference type="PROSITE-ProRule" id="PRU00042"/>
    </source>
</evidence>
<feature type="compositionally biased region" description="Acidic residues" evidence="21">
    <location>
        <begin position="481"/>
        <end position="492"/>
    </location>
</feature>
<evidence type="ECO:0000256" key="6">
    <source>
        <dbReference type="ARBA" id="ARBA00012605"/>
    </source>
</evidence>
<feature type="compositionally biased region" description="Polar residues" evidence="21">
    <location>
        <begin position="64"/>
        <end position="85"/>
    </location>
</feature>
<dbReference type="InterPro" id="IPR048307">
    <property type="entry name" value="STT3_N"/>
</dbReference>
<dbReference type="RefSeq" id="XP_038785421.1">
    <property type="nucleotide sequence ID" value="XM_038931949.1"/>
</dbReference>
<feature type="region of interest" description="Disordered" evidence="21">
    <location>
        <begin position="462"/>
        <end position="496"/>
    </location>
</feature>
<feature type="region of interest" description="Disordered" evidence="21">
    <location>
        <begin position="201"/>
        <end position="378"/>
    </location>
</feature>
<feature type="region of interest" description="Disordered" evidence="21">
    <location>
        <begin position="1670"/>
        <end position="1787"/>
    </location>
</feature>
<comment type="cofactor">
    <cofactor evidence="1">
        <name>Mn(2+)</name>
        <dbReference type="ChEBI" id="CHEBI:29035"/>
    </cofactor>
</comment>
<evidence type="ECO:0000256" key="8">
    <source>
        <dbReference type="ARBA" id="ARBA00022679"/>
    </source>
</evidence>
<feature type="compositionally biased region" description="Polar residues" evidence="21">
    <location>
        <begin position="258"/>
        <end position="273"/>
    </location>
</feature>
<feature type="compositionally biased region" description="Polar residues" evidence="21">
    <location>
        <begin position="201"/>
        <end position="225"/>
    </location>
</feature>
<feature type="region of interest" description="Disordered" evidence="21">
    <location>
        <begin position="627"/>
        <end position="763"/>
    </location>
</feature>
<dbReference type="PROSITE" id="PS00028">
    <property type="entry name" value="ZINC_FINGER_C2H2_1"/>
    <property type="match status" value="4"/>
</dbReference>
<dbReference type="GO" id="GO:0008250">
    <property type="term" value="C:oligosaccharyltransferase complex"/>
    <property type="evidence" value="ECO:0007669"/>
    <property type="project" value="UniProtKB-ARBA"/>
</dbReference>
<comment type="catalytic activity">
    <reaction evidence="17">
        <text>a di-trans,poly-cis-dolichyl diphosphooligosaccharide + L-asparaginyl-[protein] = N(4)-(oligosaccharide-(1-&gt;4)-N-acetyl-beta-D-glucosaminyl-(1-&gt;4)-N-acetyl-beta-D-glucosaminyl)-L-asparaginyl-[protein] + a di-trans,poly-cis-dolichyl diphosphate + H(+)</text>
        <dbReference type="Rhea" id="RHEA:22980"/>
        <dbReference type="Rhea" id="RHEA-COMP:12804"/>
        <dbReference type="Rhea" id="RHEA-COMP:12805"/>
        <dbReference type="Rhea" id="RHEA-COMP:19506"/>
        <dbReference type="Rhea" id="RHEA-COMP:19509"/>
        <dbReference type="ChEBI" id="CHEBI:15378"/>
        <dbReference type="ChEBI" id="CHEBI:50347"/>
        <dbReference type="ChEBI" id="CHEBI:57497"/>
        <dbReference type="ChEBI" id="CHEBI:57570"/>
        <dbReference type="ChEBI" id="CHEBI:132529"/>
        <dbReference type="EC" id="2.4.99.18"/>
    </reaction>
</comment>
<feature type="compositionally biased region" description="Basic residues" evidence="21">
    <location>
        <begin position="2873"/>
        <end position="2891"/>
    </location>
</feature>
<dbReference type="GO" id="GO:0004579">
    <property type="term" value="F:dolichyl-diphosphooligosaccharide-protein glycotransferase activity"/>
    <property type="evidence" value="ECO:0007669"/>
    <property type="project" value="UniProtKB-EC"/>
</dbReference>
<evidence type="ECO:0000256" key="9">
    <source>
        <dbReference type="ARBA" id="ARBA00022692"/>
    </source>
</evidence>
<dbReference type="Pfam" id="PF02516">
    <property type="entry name" value="STT3"/>
    <property type="match status" value="1"/>
</dbReference>
<keyword evidence="12" id="KW-0460">Magnesium</keyword>
<dbReference type="EC" id="2.4.99.18" evidence="6"/>
<evidence type="ECO:0000256" key="15">
    <source>
        <dbReference type="ARBA" id="ARBA00023180"/>
    </source>
</evidence>
<reference evidence="24" key="2">
    <citation type="submission" date="2020-08" db="EMBL/GenBank/DDBJ databases">
        <title>Draft Genome Sequence of Cumin Blight Pathogen Alternaria burnsii.</title>
        <authorList>
            <person name="Feng Z."/>
        </authorList>
    </citation>
    <scope>NUCLEOTIDE SEQUENCE</scope>
    <source>
        <strain evidence="24">CBS107.38</strain>
    </source>
</reference>
<evidence type="ECO:0000256" key="16">
    <source>
        <dbReference type="ARBA" id="ARBA00023211"/>
    </source>
</evidence>
<evidence type="ECO:0000256" key="22">
    <source>
        <dbReference type="SAM" id="Phobius"/>
    </source>
</evidence>
<feature type="compositionally biased region" description="Basic and acidic residues" evidence="21">
    <location>
        <begin position="641"/>
        <end position="654"/>
    </location>
</feature>
<protein>
    <recommendedName>
        <fullName evidence="19">Dolichyl-diphosphooligosaccharide--protein glycosyltransferase subunit STT3</fullName>
        <ecNumber evidence="6">2.4.99.18</ecNumber>
    </recommendedName>
</protein>
<proteinExistence type="inferred from homology"/>
<comment type="subcellular location">
    <subcellularLocation>
        <location evidence="3">Endoplasmic reticulum membrane</location>
        <topology evidence="3">Multi-pass membrane protein</topology>
    </subcellularLocation>
</comment>
<dbReference type="Pfam" id="PF21436">
    <property type="entry name" value="STT3-PglB_core"/>
    <property type="match status" value="1"/>
</dbReference>
<evidence type="ECO:0000256" key="10">
    <source>
        <dbReference type="ARBA" id="ARBA00022723"/>
    </source>
</evidence>
<evidence type="ECO:0000256" key="18">
    <source>
        <dbReference type="ARBA" id="ARBA00059243"/>
    </source>
</evidence>
<dbReference type="SMART" id="SM00355">
    <property type="entry name" value="ZnF_C2H2"/>
    <property type="match status" value="9"/>
</dbReference>
<feature type="transmembrane region" description="Helical" evidence="22">
    <location>
        <begin position="2260"/>
        <end position="2280"/>
    </location>
</feature>
<keyword evidence="20" id="KW-0863">Zinc-finger</keyword>
<feature type="region of interest" description="Disordered" evidence="21">
    <location>
        <begin position="2026"/>
        <end position="2106"/>
    </location>
</feature>
<name>A0A8H7B9D3_9PLEO</name>
<evidence type="ECO:0000256" key="11">
    <source>
        <dbReference type="ARBA" id="ARBA00022824"/>
    </source>
</evidence>
<dbReference type="Gene3D" id="3.40.50.12610">
    <property type="match status" value="1"/>
</dbReference>
<keyword evidence="20" id="KW-0862">Zinc</keyword>
<feature type="transmembrane region" description="Helical" evidence="22">
    <location>
        <begin position="2316"/>
        <end position="2332"/>
    </location>
</feature>
<comment type="cofactor">
    <cofactor evidence="2">
        <name>Mg(2+)</name>
        <dbReference type="ChEBI" id="CHEBI:18420"/>
    </cofactor>
</comment>
<feature type="transmembrane region" description="Helical" evidence="22">
    <location>
        <begin position="2505"/>
        <end position="2525"/>
    </location>
</feature>
<organism evidence="24 25">
    <name type="scientific">Alternaria burnsii</name>
    <dbReference type="NCBI Taxonomy" id="1187904"/>
    <lineage>
        <taxon>Eukaryota</taxon>
        <taxon>Fungi</taxon>
        <taxon>Dikarya</taxon>
        <taxon>Ascomycota</taxon>
        <taxon>Pezizomycotina</taxon>
        <taxon>Dothideomycetes</taxon>
        <taxon>Pleosporomycetidae</taxon>
        <taxon>Pleosporales</taxon>
        <taxon>Pleosporineae</taxon>
        <taxon>Pleosporaceae</taxon>
        <taxon>Alternaria</taxon>
        <taxon>Alternaria sect. Alternaria</taxon>
    </lineage>
</organism>
<keyword evidence="16" id="KW-0464">Manganese</keyword>
<evidence type="ECO:0000256" key="13">
    <source>
        <dbReference type="ARBA" id="ARBA00022989"/>
    </source>
</evidence>
<dbReference type="GO" id="GO:0018279">
    <property type="term" value="P:protein N-linked glycosylation via asparagine"/>
    <property type="evidence" value="ECO:0007669"/>
    <property type="project" value="TreeGrafter"/>
</dbReference>
<feature type="region of interest" description="Disordered" evidence="21">
    <location>
        <begin position="61"/>
        <end position="85"/>
    </location>
</feature>
<keyword evidence="14 22" id="KW-0472">Membrane</keyword>
<evidence type="ECO:0000313" key="24">
    <source>
        <dbReference type="EMBL" id="KAF7675139.1"/>
    </source>
</evidence>
<keyword evidence="15" id="KW-0325">Glycoprotein</keyword>
<evidence type="ECO:0000256" key="12">
    <source>
        <dbReference type="ARBA" id="ARBA00022842"/>
    </source>
</evidence>
<feature type="compositionally biased region" description="Polar residues" evidence="21">
    <location>
        <begin position="1411"/>
        <end position="1429"/>
    </location>
</feature>
<evidence type="ECO:0000256" key="4">
    <source>
        <dbReference type="ARBA" id="ARBA00004922"/>
    </source>
</evidence>
<dbReference type="FunFam" id="3.40.50.12610:FF:000001">
    <property type="entry name" value="Dolichyl-diphosphooligosaccharide--protein glycosyltransferase subunit STT3B"/>
    <property type="match status" value="1"/>
</dbReference>
<feature type="transmembrane region" description="Helical" evidence="22">
    <location>
        <begin position="2201"/>
        <end position="2217"/>
    </location>
</feature>
<feature type="compositionally biased region" description="Acidic residues" evidence="21">
    <location>
        <begin position="2028"/>
        <end position="2048"/>
    </location>
</feature>
<evidence type="ECO:0000256" key="2">
    <source>
        <dbReference type="ARBA" id="ARBA00001946"/>
    </source>
</evidence>
<feature type="transmembrane region" description="Helical" evidence="22">
    <location>
        <begin position="2352"/>
        <end position="2375"/>
    </location>
</feature>
<feature type="region of interest" description="Disordered" evidence="21">
    <location>
        <begin position="1830"/>
        <end position="1849"/>
    </location>
</feature>
<feature type="region of interest" description="Disordered" evidence="21">
    <location>
        <begin position="1082"/>
        <end position="1144"/>
    </location>
</feature>
<feature type="transmembrane region" description="Helical" evidence="22">
    <location>
        <begin position="2229"/>
        <end position="2248"/>
    </location>
</feature>
<feature type="transmembrane region" description="Helical" evidence="22">
    <location>
        <begin position="2286"/>
        <end position="2304"/>
    </location>
</feature>
<evidence type="ECO:0000256" key="17">
    <source>
        <dbReference type="ARBA" id="ARBA00048829"/>
    </source>
</evidence>
<dbReference type="Pfam" id="PF26082">
    <property type="entry name" value="zf-C2H2_AcuF"/>
    <property type="match status" value="1"/>
</dbReference>
<dbReference type="EMBL" id="JAAABM010000009">
    <property type="protein sequence ID" value="KAF7675139.1"/>
    <property type="molecule type" value="Genomic_DNA"/>
</dbReference>
<keyword evidence="13 22" id="KW-1133">Transmembrane helix</keyword>
<comment type="function">
    <text evidence="18">Catalytic subunit of the oligosaccharyl transferase (OST) complex that catalyzes the initial transfer of a defined glycan (Glc(3)Man(9)GlcNAc(2) in eukaryotes) from the lipid carrier dolichol-pyrophosphate to an asparagine residue within an Asn-X-Ser/Thr consensus motif in nascent polypeptide chains, the first step in protein N-glycosylation. N-glycosylation occurs cotranslationally and the complex associates with the Sec61 complex at the channel-forming translocon complex that mediates protein translocation across the endoplasmic reticulum (ER). All subunits are required for a maximal enzyme activity. This subunit contains the active site and the acceptor peptide and donor lipid-linked oligosaccharide (LLO) binding pockets.</text>
</comment>
<feature type="domain" description="C2H2-type" evidence="23">
    <location>
        <begin position="1880"/>
        <end position="1910"/>
    </location>
</feature>
<feature type="transmembrane region" description="Helical" evidence="22">
    <location>
        <begin position="2387"/>
        <end position="2408"/>
    </location>
</feature>
<dbReference type="PANTHER" id="PTHR13872">
    <property type="entry name" value="DOLICHYL-DIPHOSPHOOLIGOSACCHARIDE--PROTEIN GLYCOSYLTRANSFERASE SUBUNIT"/>
    <property type="match status" value="1"/>
</dbReference>
<feature type="region of interest" description="Disordered" evidence="21">
    <location>
        <begin position="1"/>
        <end position="22"/>
    </location>
</feature>
<dbReference type="Gene3D" id="3.30.160.60">
    <property type="entry name" value="Classic Zinc Finger"/>
    <property type="match status" value="2"/>
</dbReference>
<feature type="compositionally biased region" description="Polar residues" evidence="21">
    <location>
        <begin position="233"/>
        <end position="248"/>
    </location>
</feature>
<feature type="region of interest" description="Disordered" evidence="21">
    <location>
        <begin position="1799"/>
        <end position="1819"/>
    </location>
</feature>
<dbReference type="InterPro" id="IPR013087">
    <property type="entry name" value="Znf_C2H2_type"/>
</dbReference>
<feature type="transmembrane region" description="Helical" evidence="22">
    <location>
        <begin position="2161"/>
        <end position="2181"/>
    </location>
</feature>
<dbReference type="InterPro" id="IPR003674">
    <property type="entry name" value="Oligo_trans_STT3"/>
</dbReference>
<dbReference type="PANTHER" id="PTHR13872:SF1">
    <property type="entry name" value="DOLICHYL-DIPHOSPHOOLIGOSACCHARIDE--PROTEIN GLYCOSYLTRANSFERASE SUBUNIT STT3B"/>
    <property type="match status" value="1"/>
</dbReference>
<keyword evidence="10" id="KW-0479">Metal-binding</keyword>
<evidence type="ECO:0000259" key="23">
    <source>
        <dbReference type="PROSITE" id="PS50157"/>
    </source>
</evidence>
<dbReference type="UniPathway" id="UPA00378"/>
<comment type="pathway">
    <text evidence="4">Protein modification; protein glycosylation.</text>
</comment>
<gene>
    <name evidence="24" type="ORF">GT037_006902</name>
</gene>
<evidence type="ECO:0000256" key="3">
    <source>
        <dbReference type="ARBA" id="ARBA00004477"/>
    </source>
</evidence>
<dbReference type="GO" id="GO:0043687">
    <property type="term" value="P:post-translational protein modification"/>
    <property type="evidence" value="ECO:0007669"/>
    <property type="project" value="TreeGrafter"/>
</dbReference>
<evidence type="ECO:0000256" key="14">
    <source>
        <dbReference type="ARBA" id="ARBA00023136"/>
    </source>
</evidence>
<feature type="region of interest" description="Disordered" evidence="21">
    <location>
        <begin position="2868"/>
        <end position="2891"/>
    </location>
</feature>
<keyword evidence="9 22" id="KW-0812">Transmembrane</keyword>
<evidence type="ECO:0000256" key="7">
    <source>
        <dbReference type="ARBA" id="ARBA00022676"/>
    </source>
</evidence>
<feature type="transmembrane region" description="Helical" evidence="22">
    <location>
        <begin position="2444"/>
        <end position="2470"/>
    </location>
</feature>
<feature type="compositionally biased region" description="Polar residues" evidence="21">
    <location>
        <begin position="1671"/>
        <end position="1692"/>
    </location>
</feature>
<comment type="caution">
    <text evidence="24">The sequence shown here is derived from an EMBL/GenBank/DDBJ whole genome shotgun (WGS) entry which is preliminary data.</text>
</comment>
<evidence type="ECO:0000256" key="19">
    <source>
        <dbReference type="ARBA" id="ARBA00067960"/>
    </source>
</evidence>
<keyword evidence="25" id="KW-1185">Reference proteome</keyword>
<evidence type="ECO:0000313" key="25">
    <source>
        <dbReference type="Proteomes" id="UP000596902"/>
    </source>
</evidence>
<feature type="compositionally biased region" description="Polar residues" evidence="21">
    <location>
        <begin position="1"/>
        <end position="11"/>
    </location>
</feature>
<dbReference type="GeneID" id="62205127"/>
<evidence type="ECO:0000256" key="5">
    <source>
        <dbReference type="ARBA" id="ARBA00010810"/>
    </source>
</evidence>
<sequence length="2891" mass="322985">MQAVDTQTQPYQDPRRQPRHPHYVQASGYQLAPSTGNFLMPDAQGTFTYSAEPASMVYDGSMVSHPSSSTPGQDSIFTPNVGSSLDSSLNPDMSYPPPNVYSQSQNYGFSPGSYYGNGQNISPSHSIDHISPEAGYMSDPNYHDPSTYATPNFNGQVLDEFSGLTFAENSSTSNFPAFQEHVDISALTSGSLNTYNAQPSVPLSNTSLNPHHQLLSPSATNNSSPALGDESSAFPSMQYNGNMSTPPNHGTHLHQATPIKQTHSPALTNSSGDLSMANPRPLTRHLTSPIVRVENYSREDSPSRSDNSMPASRQSFSSRRSGNHLSPYAHNETSDEEGDSQEHVHVRPVVRGPERNDDGSWLLTGDSGQSGINPDDRRRMGDAWIPSIEEIAEQRSKNEKKLEVQEWLTKSEVGSEAGDVGPSNNLLKPITGRRRAKSHNDVQRRALPNSFGLGVRTDFDRIDDSGIPGPGVYIDERSDYGDYDYDDDESAEPESPPAAIDVNASHVENSYFPLTQESISKDGAVIKPWVDGPSQPHPPNTSARYQPPTSNAAMMRFLVRSKDVEQASLAATVGSRRLSESDIGSIRAAPGVIKVIEPEPRKSKERQRRPSFLENILPKRTPSNLLLKRKGSIPVQQSDTASDKSKEPIIEKPKRIGSWGRPKSPRVDTNLSNHSKEAEPRSSMGLSAAAGPWYKGPRNVIKRSRSRSDIGRSPGLAELMTQHGGPPMPMLASPLADTEATKPSAQPSPAGDDDDDDQDPVSMDLTVRTDPIIPTYDGFRAHARQLNPRLADFMVERITQEQMRRYKRLLEFKVKHLNAVQHKNCASRGFCTDLGGEAKQLPPKAGAKDADTPFIGFQVTLPGSSDDDGEPPMEGNVAPAAFPSGVPLPPVKRLPAEFECPLCFKVKKFYKPSDWTKHVHEDVQPFTCTFPNCGEPKSFKRKADWVRHENERHRQLENWTCQIADCNHTCYRKDNFVQHLVREHKIAEPRQRTRAANKDAPTTGDQDDIWVIVERCRRDTTKQPKDEPCRFCGNICNSWKKLTVHLAKHMEQISMPILTLVDQKQLNADSIISPVVELPESRKLSITPSRSPVDNPSRYNPNATYAPGIDPRSLYPQESKSQTGSTGMQTYPPPQMAPPSTQTSSYANYAASNAAYHTNQTYPGLQVPRKPLNGYANGLQIPNQPYHNGNIQSGLQQYGMNPVSTVQQQQSMYTDSPVDTTITPFPSYYTQEPQGLTTEMPNMGFDTNNTMHYQQGSTYPAMSYLTAQHNYQYQHQQIMKEANMSHQNLNGSYSQPYSNLPSTRYQYNGRIPDLHIDTVPAESWQPSQRPRSAQDVRIRRPISSGSANTARNTQQLRDSNYMIYSQGFSPVEGGIGFDLTRDSSFLDPNYVPHYYDTNASRMPEPAWSPFNLRNPQSSGSHGPPRQLNTNFRLSYGPKSDIGSQASPSDEGYFSHNTRSVVSNDPDCVNQELPAGFLSNMDGMNVESVTSEAPTMSRMPSDQLSLVSSRSGKSKKAYHCPQCSEILKCNSEFKKHKLKHDKPFKCEIPGCKRIEGFTTTNDLDRHQRSLHRKGIDKKSYRCAVENCRNKEKTWPRLDNFKQHVERMHKDENVLDVIERSICRPKNADTPMEEASVTPMDIDIAVSGMENSFSVSPTITMPPVLDFLPPQSARHSFSSGPSSNPVGNIQSLSRPSRAGRTSAPHNAGIQKMQKSSRSRYHAPGVSSQPIQKPLLTTKTASRVSGRNSLKLEQSSSHSALSNAPQTKAEQQKELKKKSERQSHSPSSVDLESIMLEMIQKAKDQAECEDRSEEQSRPEKNAVLMDMVTKLLNKGPVSSHTGQRRNSKDTLHNDKKCPYPGCGFAVARECDLRKHMKRHDRPYGCTYPKCHKRFGAKSDWKRHENSQHFQQEAFRCDETLPTGEVCGVHLHREGAFRNHLETQHKTPCEESQKRLDNSKIGKNCQGSFWCGLCGVVKQLKERRNAAWDERFDHIAYHFEKEKRSIDDWICAEENRLKKDLLEEKLKRERFDDEDEREKDGDVDAVGDDDDAPQPQPQLRRHNMSGMLTPMPMPIHATTTSPPPPPGFAKASKRKRSVEDDTYAPRPPKRKQTTLIMNRYCLSRSSVTRPCDQQPHLALSSPANMAAAADDGQLLKQATGRNTRGLLRVIILVLIAAAAVSSRLFSVIRFESIIHEFDPWFNFRATKYLVQNGFYSFWDWFDDRTWHPLGRVTGGTLYPGLMVTSGVIYHFLRAISLPVDIRNICVLLAPAFSGLTALATYLLTSEMVPSPSAGLLAAAFMGITPGYISRSVAGSYDNEAIAIFLLVFTFYLWIKAVKNGSMFWGAMSALFYGYMVSAWGGYVFITNLLPLHVFVLICMGRYSPRLYVSYTSWYALGTLASMQIPFVGFLPIRSSEHMSALGVFGLLQLVAFVDWVRAQLPGKQFQTLLRALVLGVFVIGVGGLVLLTVSGVIAPWTGRFYSLWDTGYAKIHIPIIASVSEHQPTAWPAFFFDLNFMIWLFPAGVYLCFQTLTDEQVFIVIYAVLASYFAGVMVRLMLTLTPIVCVASAMAFSKILDTYLDVKTPKPVTENGSTDAVSVAAAAVIPEGLRSTRNPLVGIYSYASKLTVAGASAIYLMLFVLHCTWVTSNAYSSPSVVLASRLPDGSQHIIDDYREAYYWLRQNTPQNAKIMSWWDYGYQIGGMADRPTLVDNNTWNNTHIATVGKAMSSREEVSYPIMRQHEVDYVLVVFGGLLGYSGDDINKFLWMVRIAEGIWPDEVKERNFFTPRGEYRVDGEATETMKNSLMYKMSYYNYNALFPAGQAQDRVRNARLPAQGPELSTIEEAFTSENWIIRIYKVKDLDNFGRDHQSAVSFDKGHKKKRSTKRKGPRVLRVE</sequence>
<feature type="compositionally biased region" description="Polar residues" evidence="21">
    <location>
        <begin position="304"/>
        <end position="324"/>
    </location>
</feature>
<dbReference type="GO" id="GO:0008270">
    <property type="term" value="F:zinc ion binding"/>
    <property type="evidence" value="ECO:0007669"/>
    <property type="project" value="UniProtKB-KW"/>
</dbReference>
<evidence type="ECO:0000256" key="1">
    <source>
        <dbReference type="ARBA" id="ARBA00001936"/>
    </source>
</evidence>
<feature type="transmembrane region" description="Helical" evidence="22">
    <location>
        <begin position="2414"/>
        <end position="2432"/>
    </location>
</feature>
<feature type="compositionally biased region" description="Polar residues" evidence="21">
    <location>
        <begin position="1084"/>
        <end position="1103"/>
    </location>
</feature>
<feature type="region of interest" description="Disordered" evidence="21">
    <location>
        <begin position="1408"/>
        <end position="1429"/>
    </location>
</feature>
<comment type="similarity">
    <text evidence="5">Belongs to the STT3 family.</text>
</comment>
<feature type="transmembrane region" description="Helical" evidence="22">
    <location>
        <begin position="2532"/>
        <end position="2554"/>
    </location>
</feature>
<dbReference type="InterPro" id="IPR058925">
    <property type="entry name" value="zf-C2H2_AcuF"/>
</dbReference>
<feature type="compositionally biased region" description="Polar residues" evidence="21">
    <location>
        <begin position="1723"/>
        <end position="1766"/>
    </location>
</feature>
<keyword evidence="7" id="KW-0328">Glycosyltransferase</keyword>
<dbReference type="InterPro" id="IPR048999">
    <property type="entry name" value="STT3-PglB_core"/>
</dbReference>
<dbReference type="Proteomes" id="UP000596902">
    <property type="component" value="Unassembled WGS sequence"/>
</dbReference>
<feature type="compositionally biased region" description="Basic and acidic residues" evidence="21">
    <location>
        <begin position="1799"/>
        <end position="1817"/>
    </location>
</feature>
<evidence type="ECO:0000256" key="21">
    <source>
        <dbReference type="SAM" id="MobiDB-lite"/>
    </source>
</evidence>
<accession>A0A8H7B9D3</accession>
<dbReference type="PROSITE" id="PS50157">
    <property type="entry name" value="ZINC_FINGER_C2H2_2"/>
    <property type="match status" value="1"/>
</dbReference>